<organism evidence="1">
    <name type="scientific">marine sediment metagenome</name>
    <dbReference type="NCBI Taxonomy" id="412755"/>
    <lineage>
        <taxon>unclassified sequences</taxon>
        <taxon>metagenomes</taxon>
        <taxon>ecological metagenomes</taxon>
    </lineage>
</organism>
<dbReference type="EMBL" id="BARS01050861">
    <property type="protein sequence ID" value="GAG51965.1"/>
    <property type="molecule type" value="Genomic_DNA"/>
</dbReference>
<feature type="non-terminal residue" evidence="1">
    <location>
        <position position="1"/>
    </location>
</feature>
<gene>
    <name evidence="1" type="ORF">S01H1_75857</name>
</gene>
<sequence>RIRAIFGECELGQGAATVAAAPFALPSECRVARDPRLLAAHEQLVLTPDCAWIGDSMRREPSKRDAYESFTPRCSETATNASRSFEKLWRAASPMRAVPAVSAALASRIPDLANGLDGFDIPRRQ</sequence>
<proteinExistence type="predicted"/>
<name>X0Y883_9ZZZZ</name>
<dbReference type="AlphaFoldDB" id="X0Y883"/>
<evidence type="ECO:0000313" key="1">
    <source>
        <dbReference type="EMBL" id="GAG51965.1"/>
    </source>
</evidence>
<comment type="caution">
    <text evidence="1">The sequence shown here is derived from an EMBL/GenBank/DDBJ whole genome shotgun (WGS) entry which is preliminary data.</text>
</comment>
<protein>
    <submittedName>
        <fullName evidence="1">Uncharacterized protein</fullName>
    </submittedName>
</protein>
<accession>X0Y883</accession>
<reference evidence="1" key="1">
    <citation type="journal article" date="2014" name="Front. Microbiol.">
        <title>High frequency of phylogenetically diverse reductive dehalogenase-homologous genes in deep subseafloor sedimentary metagenomes.</title>
        <authorList>
            <person name="Kawai M."/>
            <person name="Futagami T."/>
            <person name="Toyoda A."/>
            <person name="Takaki Y."/>
            <person name="Nishi S."/>
            <person name="Hori S."/>
            <person name="Arai W."/>
            <person name="Tsubouchi T."/>
            <person name="Morono Y."/>
            <person name="Uchiyama I."/>
            <person name="Ito T."/>
            <person name="Fujiyama A."/>
            <person name="Inagaki F."/>
            <person name="Takami H."/>
        </authorList>
    </citation>
    <scope>NUCLEOTIDE SEQUENCE</scope>
    <source>
        <strain evidence="1">Expedition CK06-06</strain>
    </source>
</reference>